<proteinExistence type="predicted"/>
<comment type="caution">
    <text evidence="1">The sequence shown here is derived from an EMBL/GenBank/DDBJ whole genome shotgun (WGS) entry which is preliminary data.</text>
</comment>
<evidence type="ECO:0000313" key="1">
    <source>
        <dbReference type="EMBL" id="CAH1789486.1"/>
    </source>
</evidence>
<keyword evidence="2" id="KW-1185">Reference proteome</keyword>
<name>A0A8J1TS41_OWEFU</name>
<dbReference type="Proteomes" id="UP000749559">
    <property type="component" value="Unassembled WGS sequence"/>
</dbReference>
<protein>
    <submittedName>
        <fullName evidence="1">Uncharacterized protein</fullName>
    </submittedName>
</protein>
<feature type="non-terminal residue" evidence="1">
    <location>
        <position position="147"/>
    </location>
</feature>
<organism evidence="1 2">
    <name type="scientific">Owenia fusiformis</name>
    <name type="common">Polychaete worm</name>
    <dbReference type="NCBI Taxonomy" id="6347"/>
    <lineage>
        <taxon>Eukaryota</taxon>
        <taxon>Metazoa</taxon>
        <taxon>Spiralia</taxon>
        <taxon>Lophotrochozoa</taxon>
        <taxon>Annelida</taxon>
        <taxon>Polychaeta</taxon>
        <taxon>Sedentaria</taxon>
        <taxon>Canalipalpata</taxon>
        <taxon>Sabellida</taxon>
        <taxon>Oweniida</taxon>
        <taxon>Oweniidae</taxon>
        <taxon>Owenia</taxon>
    </lineage>
</organism>
<sequence>MDCAKKKGYTRENFVFYFQLYIVISWLIVVSNQVKQPELPKTENQKKILNLVDIKKWIDQADRKDIGLSYKSFNYEFQQSITKKYKQWKEWKHQKRKSYQVRKQPRASSLVRTFLQSQNVQETTGKFWKFKSRRNMENEFHQSATHG</sequence>
<evidence type="ECO:0000313" key="2">
    <source>
        <dbReference type="Proteomes" id="UP000749559"/>
    </source>
</evidence>
<gene>
    <name evidence="1" type="ORF">OFUS_LOCUS14835</name>
</gene>
<accession>A0A8J1TS41</accession>
<dbReference type="AlphaFoldDB" id="A0A8J1TS41"/>
<reference evidence="1" key="1">
    <citation type="submission" date="2022-03" db="EMBL/GenBank/DDBJ databases">
        <authorList>
            <person name="Martin C."/>
        </authorList>
    </citation>
    <scope>NUCLEOTIDE SEQUENCE</scope>
</reference>
<dbReference type="EMBL" id="CAIIXF020000007">
    <property type="protein sequence ID" value="CAH1789486.1"/>
    <property type="molecule type" value="Genomic_DNA"/>
</dbReference>